<protein>
    <submittedName>
        <fullName evidence="2">GCN5 family acetyltransferase</fullName>
    </submittedName>
</protein>
<sequence>MQLTEFKQSHFKQLVEWIKTDELNYLWGGPAYTFPLTQTQIKRHCAQAEVHPYLVTMNNDHVGFIELYKVTEDHYRICRVFISEEFRGQGLAKKMMTLVIDKARNDLSAEILSLAVFEHNTAARKCYESLGFKTLTVESGTRYFNGKSWKLLRMEKQF</sequence>
<dbReference type="PANTHER" id="PTHR43415">
    <property type="entry name" value="SPERMIDINE N(1)-ACETYLTRANSFERASE"/>
    <property type="match status" value="1"/>
</dbReference>
<gene>
    <name evidence="2" type="ORF">BA890_07670</name>
</gene>
<evidence type="ECO:0000259" key="1">
    <source>
        <dbReference type="PROSITE" id="PS51186"/>
    </source>
</evidence>
<dbReference type="Pfam" id="PF00583">
    <property type="entry name" value="Acetyltransf_1"/>
    <property type="match status" value="1"/>
</dbReference>
<accession>A0AAN0Y2A5</accession>
<dbReference type="GeneID" id="70912271"/>
<dbReference type="PANTHER" id="PTHR43415:SF5">
    <property type="entry name" value="ACETYLTRANSFERASE"/>
    <property type="match status" value="1"/>
</dbReference>
<evidence type="ECO:0000313" key="3">
    <source>
        <dbReference type="Proteomes" id="UP000092741"/>
    </source>
</evidence>
<dbReference type="KEGG" id="vna:PN96_05675"/>
<dbReference type="PROSITE" id="PS51186">
    <property type="entry name" value="GNAT"/>
    <property type="match status" value="1"/>
</dbReference>
<keyword evidence="3" id="KW-1185">Reference proteome</keyword>
<organism evidence="2 3">
    <name type="scientific">Vibrio natriegens NBRC 15636 = ATCC 14048 = DSM 759</name>
    <dbReference type="NCBI Taxonomy" id="1219067"/>
    <lineage>
        <taxon>Bacteria</taxon>
        <taxon>Pseudomonadati</taxon>
        <taxon>Pseudomonadota</taxon>
        <taxon>Gammaproteobacteria</taxon>
        <taxon>Vibrionales</taxon>
        <taxon>Vibrionaceae</taxon>
        <taxon>Vibrio</taxon>
    </lineage>
</organism>
<dbReference type="Gene3D" id="3.40.630.30">
    <property type="match status" value="1"/>
</dbReference>
<dbReference type="AlphaFoldDB" id="A0AAN0Y2A5"/>
<dbReference type="RefSeq" id="WP_020333296.1">
    <property type="nucleotide sequence ID" value="NZ_ATFJ01000004.1"/>
</dbReference>
<evidence type="ECO:0000313" key="2">
    <source>
        <dbReference type="EMBL" id="ANQ12645.1"/>
    </source>
</evidence>
<dbReference type="EMBL" id="CP016345">
    <property type="protein sequence ID" value="ANQ12645.1"/>
    <property type="molecule type" value="Genomic_DNA"/>
</dbReference>
<dbReference type="SUPFAM" id="SSF55729">
    <property type="entry name" value="Acyl-CoA N-acyltransferases (Nat)"/>
    <property type="match status" value="1"/>
</dbReference>
<dbReference type="CDD" id="cd04301">
    <property type="entry name" value="NAT_SF"/>
    <property type="match status" value="1"/>
</dbReference>
<dbReference type="Proteomes" id="UP000092741">
    <property type="component" value="Chromosome 1"/>
</dbReference>
<dbReference type="InterPro" id="IPR016181">
    <property type="entry name" value="Acyl_CoA_acyltransferase"/>
</dbReference>
<dbReference type="InterPro" id="IPR000182">
    <property type="entry name" value="GNAT_dom"/>
</dbReference>
<dbReference type="GO" id="GO:0016747">
    <property type="term" value="F:acyltransferase activity, transferring groups other than amino-acyl groups"/>
    <property type="evidence" value="ECO:0007669"/>
    <property type="project" value="InterPro"/>
</dbReference>
<proteinExistence type="predicted"/>
<reference evidence="2 3" key="1">
    <citation type="submission" date="2016-07" db="EMBL/GenBank/DDBJ databases">
        <title>Developing Vibrio natriegens as a novel, fast-growing host for biotechnology.</title>
        <authorList>
            <person name="Weinstock M.T."/>
            <person name="Hesek E.D."/>
            <person name="Wilson C.M."/>
            <person name="Gibson D.G."/>
        </authorList>
    </citation>
    <scope>NUCLEOTIDE SEQUENCE [LARGE SCALE GENOMIC DNA]</scope>
    <source>
        <strain evidence="2 3">ATCC 14048</strain>
    </source>
</reference>
<feature type="domain" description="N-acetyltransferase" evidence="1">
    <location>
        <begin position="1"/>
        <end position="158"/>
    </location>
</feature>
<name>A0AAN0Y2A5_VIBNA</name>